<dbReference type="AlphaFoldDB" id="A0A9W8WHC0"/>
<comment type="caution">
    <text evidence="1">The sequence shown here is derived from an EMBL/GenBank/DDBJ whole genome shotgun (WGS) entry which is preliminary data.</text>
</comment>
<sequence length="312" mass="36177">MPSDHGCISFLHLPLEIRNIIYDLAFVPVEHGNILSPTETPYTKEAAPLLYVHPSITADLRSRLYQDDFSIVLPIQEPSEFAKGRGFSEEALQECLDRSSRLMKQRCGTLVIEACQTSYVMTEWDPEDYPGQKKEDFEQEEDYEHWEGDEFAANLVPYLLKIKKELPALKTIKFILWLVEWEAPLDGWRSQLEELAREWVKLDESKKATQKKDSTMSGVSMRSGGTSKPSLDIHFQVNTFDYYDQDAGDGGKNWIQVWSEFADDDQPLRPEYLNLLFVAMDLKWDDHITGHFYGWQFDPEGWENVYINTMPS</sequence>
<proteinExistence type="predicted"/>
<evidence type="ECO:0000313" key="1">
    <source>
        <dbReference type="EMBL" id="KAJ4325073.1"/>
    </source>
</evidence>
<organism evidence="1 2">
    <name type="scientific">Fusarium piperis</name>
    <dbReference type="NCBI Taxonomy" id="1435070"/>
    <lineage>
        <taxon>Eukaryota</taxon>
        <taxon>Fungi</taxon>
        <taxon>Dikarya</taxon>
        <taxon>Ascomycota</taxon>
        <taxon>Pezizomycotina</taxon>
        <taxon>Sordariomycetes</taxon>
        <taxon>Hypocreomycetidae</taxon>
        <taxon>Hypocreales</taxon>
        <taxon>Nectriaceae</taxon>
        <taxon>Fusarium</taxon>
        <taxon>Fusarium solani species complex</taxon>
    </lineage>
</organism>
<evidence type="ECO:0000313" key="2">
    <source>
        <dbReference type="Proteomes" id="UP001140502"/>
    </source>
</evidence>
<reference evidence="1" key="1">
    <citation type="submission" date="2022-10" db="EMBL/GenBank/DDBJ databases">
        <title>Tapping the CABI collections for fungal endophytes: first genome assemblies for Collariella, Neodidymelliopsis, Ascochyta clinopodiicola, Didymella pomorum, Didymosphaeria variabile, Neocosmospora piperis and Neocucurbitaria cava.</title>
        <authorList>
            <person name="Hill R."/>
        </authorList>
    </citation>
    <scope>NUCLEOTIDE SEQUENCE</scope>
    <source>
        <strain evidence="1">IMI 366586</strain>
    </source>
</reference>
<dbReference type="Proteomes" id="UP001140502">
    <property type="component" value="Unassembled WGS sequence"/>
</dbReference>
<dbReference type="OrthoDB" id="5104305at2759"/>
<keyword evidence="2" id="KW-1185">Reference proteome</keyword>
<name>A0A9W8WHC0_9HYPO</name>
<accession>A0A9W8WHC0</accession>
<protein>
    <submittedName>
        <fullName evidence="1">Uncharacterized protein</fullName>
    </submittedName>
</protein>
<gene>
    <name evidence="1" type="ORF">N0V84_003616</name>
</gene>
<dbReference type="EMBL" id="JAPEUR010000053">
    <property type="protein sequence ID" value="KAJ4325073.1"/>
    <property type="molecule type" value="Genomic_DNA"/>
</dbReference>